<dbReference type="AlphaFoldDB" id="A0A820SD33"/>
<accession>A0A820SD33</accession>
<evidence type="ECO:0000256" key="1">
    <source>
        <dbReference type="SAM" id="Phobius"/>
    </source>
</evidence>
<keyword evidence="1" id="KW-1133">Transmembrane helix</keyword>
<proteinExistence type="predicted"/>
<gene>
    <name evidence="2" type="ORF">FME351_LOCUS11757</name>
    <name evidence="3" type="ORF">TSG867_LOCUS17005</name>
</gene>
<evidence type="ECO:0000313" key="4">
    <source>
        <dbReference type="Proteomes" id="UP000663862"/>
    </source>
</evidence>
<keyword evidence="1" id="KW-0812">Transmembrane</keyword>
<keyword evidence="1" id="KW-0472">Membrane</keyword>
<evidence type="ECO:0000313" key="2">
    <source>
        <dbReference type="EMBL" id="CAF3430334.1"/>
    </source>
</evidence>
<feature type="transmembrane region" description="Helical" evidence="1">
    <location>
        <begin position="113"/>
        <end position="134"/>
    </location>
</feature>
<reference evidence="3" key="1">
    <citation type="submission" date="2021-02" db="EMBL/GenBank/DDBJ databases">
        <authorList>
            <person name="Nowell W R."/>
        </authorList>
    </citation>
    <scope>NUCLEOTIDE SEQUENCE</scope>
</reference>
<organism evidence="3 4">
    <name type="scientific">Rotaria socialis</name>
    <dbReference type="NCBI Taxonomy" id="392032"/>
    <lineage>
        <taxon>Eukaryota</taxon>
        <taxon>Metazoa</taxon>
        <taxon>Spiralia</taxon>
        <taxon>Gnathifera</taxon>
        <taxon>Rotifera</taxon>
        <taxon>Eurotatoria</taxon>
        <taxon>Bdelloidea</taxon>
        <taxon>Philodinida</taxon>
        <taxon>Philodinidae</taxon>
        <taxon>Rotaria</taxon>
    </lineage>
</organism>
<dbReference type="Proteomes" id="UP000663869">
    <property type="component" value="Unassembled WGS sequence"/>
</dbReference>
<comment type="caution">
    <text evidence="3">The sequence shown here is derived from an EMBL/GenBank/DDBJ whole genome shotgun (WGS) entry which is preliminary data.</text>
</comment>
<dbReference type="EMBL" id="CAJOBQ010001066">
    <property type="protein sequence ID" value="CAF4451202.1"/>
    <property type="molecule type" value="Genomic_DNA"/>
</dbReference>
<dbReference type="EMBL" id="CAJNYU010001378">
    <property type="protein sequence ID" value="CAF3430334.1"/>
    <property type="molecule type" value="Genomic_DNA"/>
</dbReference>
<sequence>KIFEDLTIFEQRISCHSLPKTFDDIPIVTYQNLFGNEANKIMQELKRREFNDQLKKYELEFQHYKDLYQTEINIYLNSMFIHKRPQVIVDARKISLNRLQLDYLSKSGTQIPFFYSIISIANLFLSIHVLKCFLFHGPNYIRSN</sequence>
<feature type="non-terminal residue" evidence="3">
    <location>
        <position position="1"/>
    </location>
</feature>
<name>A0A820SD33_9BILA</name>
<protein>
    <submittedName>
        <fullName evidence="3">Uncharacterized protein</fullName>
    </submittedName>
</protein>
<dbReference type="Proteomes" id="UP000663862">
    <property type="component" value="Unassembled WGS sequence"/>
</dbReference>
<evidence type="ECO:0000313" key="3">
    <source>
        <dbReference type="EMBL" id="CAF4451202.1"/>
    </source>
</evidence>